<feature type="transmembrane region" description="Helical" evidence="9">
    <location>
        <begin position="144"/>
        <end position="166"/>
    </location>
</feature>
<feature type="transmembrane region" description="Helical" evidence="9">
    <location>
        <begin position="178"/>
        <end position="196"/>
    </location>
</feature>
<evidence type="ECO:0000256" key="3">
    <source>
        <dbReference type="ARBA" id="ARBA00022448"/>
    </source>
</evidence>
<keyword evidence="5" id="KW-0997">Cell inner membrane</keyword>
<gene>
    <name evidence="11" type="ORF">J2S36_000116</name>
</gene>
<evidence type="ECO:0000313" key="12">
    <source>
        <dbReference type="Proteomes" id="UP001266099"/>
    </source>
</evidence>
<dbReference type="RefSeq" id="WP_309954505.1">
    <property type="nucleotide sequence ID" value="NZ_JAVDUJ010000001.1"/>
</dbReference>
<sequence length="266" mass="30112">MAVFMHIALKKDIYILQQLVSKDFKIKYRRSLLGIVWSVLNPLLMMIVMAIVFSTMFAVARTGSIPNYPLYLILGIVTFQFMSESTSGALTSIVGASSLLKKVRIHRWVFPVQKILFGLVNLSFSLIAVALVMLWFQIIPTWHIVWLPVCLLLLSIFNAGVGLALAAGDVFFRDIQHLWGVFITAWTYATPLFWSFDMIQGMSPTLQLIMKANPMYSFVMFMRDIFLYQQSPSAAVLLACTGWAAAAIVFGMITFKLSEHKFILYI</sequence>
<organism evidence="11 12">
    <name type="scientific">Arcanobacterium hippocoleae</name>
    <dbReference type="NCBI Taxonomy" id="149017"/>
    <lineage>
        <taxon>Bacteria</taxon>
        <taxon>Bacillati</taxon>
        <taxon>Actinomycetota</taxon>
        <taxon>Actinomycetes</taxon>
        <taxon>Actinomycetales</taxon>
        <taxon>Actinomycetaceae</taxon>
        <taxon>Arcanobacterium</taxon>
    </lineage>
</organism>
<keyword evidence="12" id="KW-1185">Reference proteome</keyword>
<feature type="domain" description="ABC transmembrane type-2" evidence="10">
    <location>
        <begin position="33"/>
        <end position="258"/>
    </location>
</feature>
<evidence type="ECO:0000256" key="8">
    <source>
        <dbReference type="ARBA" id="ARBA00023136"/>
    </source>
</evidence>
<keyword evidence="4 9" id="KW-1003">Cell membrane</keyword>
<accession>A0ABU1SZN7</accession>
<dbReference type="InterPro" id="IPR047817">
    <property type="entry name" value="ABC2_TM_bact-type"/>
</dbReference>
<dbReference type="PROSITE" id="PS51012">
    <property type="entry name" value="ABC_TM2"/>
    <property type="match status" value="1"/>
</dbReference>
<dbReference type="EMBL" id="JAVDUJ010000001">
    <property type="protein sequence ID" value="MDR6938573.1"/>
    <property type="molecule type" value="Genomic_DNA"/>
</dbReference>
<protein>
    <recommendedName>
        <fullName evidence="9">Transport permease protein</fullName>
    </recommendedName>
</protein>
<evidence type="ECO:0000256" key="9">
    <source>
        <dbReference type="RuleBase" id="RU361157"/>
    </source>
</evidence>
<dbReference type="Pfam" id="PF01061">
    <property type="entry name" value="ABC2_membrane"/>
    <property type="match status" value="1"/>
</dbReference>
<dbReference type="Proteomes" id="UP001266099">
    <property type="component" value="Unassembled WGS sequence"/>
</dbReference>
<evidence type="ECO:0000259" key="10">
    <source>
        <dbReference type="PROSITE" id="PS51012"/>
    </source>
</evidence>
<name>A0ABU1SZN7_9ACTO</name>
<evidence type="ECO:0000256" key="7">
    <source>
        <dbReference type="ARBA" id="ARBA00022989"/>
    </source>
</evidence>
<feature type="transmembrane region" description="Helical" evidence="9">
    <location>
        <begin position="115"/>
        <end position="138"/>
    </location>
</feature>
<keyword evidence="3 9" id="KW-0813">Transport</keyword>
<evidence type="ECO:0000256" key="6">
    <source>
        <dbReference type="ARBA" id="ARBA00022692"/>
    </source>
</evidence>
<evidence type="ECO:0000256" key="4">
    <source>
        <dbReference type="ARBA" id="ARBA00022475"/>
    </source>
</evidence>
<feature type="transmembrane region" description="Helical" evidence="9">
    <location>
        <begin position="70"/>
        <end position="94"/>
    </location>
</feature>
<comment type="similarity">
    <text evidence="2 9">Belongs to the ABC-2 integral membrane protein family.</text>
</comment>
<evidence type="ECO:0000256" key="2">
    <source>
        <dbReference type="ARBA" id="ARBA00007783"/>
    </source>
</evidence>
<dbReference type="PANTHER" id="PTHR30413">
    <property type="entry name" value="INNER MEMBRANE TRANSPORT PERMEASE"/>
    <property type="match status" value="1"/>
</dbReference>
<feature type="transmembrane region" description="Helical" evidence="9">
    <location>
        <begin position="32"/>
        <end position="58"/>
    </location>
</feature>
<reference evidence="11 12" key="1">
    <citation type="submission" date="2023-07" db="EMBL/GenBank/DDBJ databases">
        <title>Sequencing the genomes of 1000 actinobacteria strains.</title>
        <authorList>
            <person name="Klenk H.-P."/>
        </authorList>
    </citation>
    <scope>NUCLEOTIDE SEQUENCE [LARGE SCALE GENOMIC DNA]</scope>
    <source>
        <strain evidence="11 12">DSM 15539</strain>
    </source>
</reference>
<comment type="subcellular location">
    <subcellularLocation>
        <location evidence="1">Cell inner membrane</location>
        <topology evidence="1">Multi-pass membrane protein</topology>
    </subcellularLocation>
    <subcellularLocation>
        <location evidence="9">Cell membrane</location>
        <topology evidence="9">Multi-pass membrane protein</topology>
    </subcellularLocation>
</comment>
<evidence type="ECO:0000256" key="5">
    <source>
        <dbReference type="ARBA" id="ARBA00022519"/>
    </source>
</evidence>
<keyword evidence="7 9" id="KW-1133">Transmembrane helix</keyword>
<evidence type="ECO:0000313" key="11">
    <source>
        <dbReference type="EMBL" id="MDR6938573.1"/>
    </source>
</evidence>
<dbReference type="InterPro" id="IPR013525">
    <property type="entry name" value="ABC2_TM"/>
</dbReference>
<feature type="transmembrane region" description="Helical" evidence="9">
    <location>
        <begin position="234"/>
        <end position="255"/>
    </location>
</feature>
<keyword evidence="8 9" id="KW-0472">Membrane</keyword>
<dbReference type="PANTHER" id="PTHR30413:SF8">
    <property type="entry name" value="TRANSPORT PERMEASE PROTEIN"/>
    <property type="match status" value="1"/>
</dbReference>
<comment type="caution">
    <text evidence="11">The sequence shown here is derived from an EMBL/GenBank/DDBJ whole genome shotgun (WGS) entry which is preliminary data.</text>
</comment>
<proteinExistence type="inferred from homology"/>
<evidence type="ECO:0000256" key="1">
    <source>
        <dbReference type="ARBA" id="ARBA00004429"/>
    </source>
</evidence>
<keyword evidence="6 9" id="KW-0812">Transmembrane</keyword>